<keyword evidence="3" id="KW-0813">Transport</keyword>
<comment type="subcellular location">
    <subcellularLocation>
        <location evidence="1">Membrane</location>
        <topology evidence="1">Multi-pass membrane protein</topology>
    </subcellularLocation>
</comment>
<evidence type="ECO:0000256" key="7">
    <source>
        <dbReference type="ARBA" id="ARBA00023136"/>
    </source>
</evidence>
<organism evidence="9 10">
    <name type="scientific">Hibiscus syriacus</name>
    <name type="common">Rose of Sharon</name>
    <dbReference type="NCBI Taxonomy" id="106335"/>
    <lineage>
        <taxon>Eukaryota</taxon>
        <taxon>Viridiplantae</taxon>
        <taxon>Streptophyta</taxon>
        <taxon>Embryophyta</taxon>
        <taxon>Tracheophyta</taxon>
        <taxon>Spermatophyta</taxon>
        <taxon>Magnoliopsida</taxon>
        <taxon>eudicotyledons</taxon>
        <taxon>Gunneridae</taxon>
        <taxon>Pentapetalae</taxon>
        <taxon>rosids</taxon>
        <taxon>malvids</taxon>
        <taxon>Malvales</taxon>
        <taxon>Malvaceae</taxon>
        <taxon>Malvoideae</taxon>
        <taxon>Hibiscus</taxon>
    </lineage>
</organism>
<gene>
    <name evidence="9" type="ORF">F3Y22_tig00112888pilonHSYRG00131</name>
</gene>
<evidence type="ECO:0000313" key="9">
    <source>
        <dbReference type="EMBL" id="KAE8663824.1"/>
    </source>
</evidence>
<evidence type="ECO:0000256" key="2">
    <source>
        <dbReference type="ARBA" id="ARBA00007079"/>
    </source>
</evidence>
<evidence type="ECO:0000256" key="8">
    <source>
        <dbReference type="ARBA" id="ARBA00023303"/>
    </source>
</evidence>
<keyword evidence="5" id="KW-1133">Transmembrane helix</keyword>
<dbReference type="AlphaFoldDB" id="A0A6A2Y511"/>
<keyword evidence="10" id="KW-1185">Reference proteome</keyword>
<proteinExistence type="inferred from homology"/>
<evidence type="ECO:0000256" key="1">
    <source>
        <dbReference type="ARBA" id="ARBA00004141"/>
    </source>
</evidence>
<keyword evidence="6" id="KW-0406">Ion transport</keyword>
<evidence type="ECO:0000256" key="4">
    <source>
        <dbReference type="ARBA" id="ARBA00022692"/>
    </source>
</evidence>
<evidence type="ECO:0000256" key="5">
    <source>
        <dbReference type="ARBA" id="ARBA00022989"/>
    </source>
</evidence>
<protein>
    <submittedName>
        <fullName evidence="9">Aluminum activated malate transporter family protein</fullName>
    </submittedName>
</protein>
<keyword evidence="7" id="KW-0472">Membrane</keyword>
<name>A0A6A2Y511_HIBSY</name>
<dbReference type="GO" id="GO:0034220">
    <property type="term" value="P:monoatomic ion transmembrane transport"/>
    <property type="evidence" value="ECO:0007669"/>
    <property type="project" value="UniProtKB-KW"/>
</dbReference>
<dbReference type="PANTHER" id="PTHR31086">
    <property type="entry name" value="ALUMINUM-ACTIVATED MALATE TRANSPORTER 10"/>
    <property type="match status" value="1"/>
</dbReference>
<dbReference type="Pfam" id="PF11744">
    <property type="entry name" value="ALMT"/>
    <property type="match status" value="2"/>
</dbReference>
<keyword evidence="4" id="KW-0812">Transmembrane</keyword>
<sequence length="258" mass="28469">MWAILTVVVVFEFYVGATLGKGLNKGLATFLAGALGFGAHHLATLPGDIVRPILLGIFVFILGSGDEYFAKSSEMESNKASLQGYKSILNSKQVEESLVNSARWELRHGRFKFCHPWKQYLKVASLTQQCAYRVEALNGCLDFDVQELASAIKTMSASSSHLAHIAKVKDATEKLNSLLKTRLCEDIDVVEILAVATVASLLHNVLAYTEKISESVHELATIAHFKNEKDGKQELDKQKQVQKTSNSIDLNHHVITVE</sequence>
<comment type="caution">
    <text evidence="9">The sequence shown here is derived from an EMBL/GenBank/DDBJ whole genome shotgun (WGS) entry which is preliminary data.</text>
</comment>
<dbReference type="EMBL" id="VEPZ02001664">
    <property type="protein sequence ID" value="KAE8663824.1"/>
    <property type="molecule type" value="Genomic_DNA"/>
</dbReference>
<reference evidence="9" key="1">
    <citation type="submission" date="2019-09" db="EMBL/GenBank/DDBJ databases">
        <title>Draft genome information of white flower Hibiscus syriacus.</title>
        <authorList>
            <person name="Kim Y.-M."/>
        </authorList>
    </citation>
    <scope>NUCLEOTIDE SEQUENCE [LARGE SCALE GENOMIC DNA]</scope>
    <source>
        <strain evidence="9">YM2019G1</strain>
    </source>
</reference>
<keyword evidence="8" id="KW-0407">Ion channel</keyword>
<dbReference type="GO" id="GO:0015743">
    <property type="term" value="P:malate transport"/>
    <property type="evidence" value="ECO:0007669"/>
    <property type="project" value="InterPro"/>
</dbReference>
<dbReference type="InterPro" id="IPR020966">
    <property type="entry name" value="ALMT"/>
</dbReference>
<dbReference type="Proteomes" id="UP000436088">
    <property type="component" value="Unassembled WGS sequence"/>
</dbReference>
<dbReference type="GO" id="GO:0016020">
    <property type="term" value="C:membrane"/>
    <property type="evidence" value="ECO:0007669"/>
    <property type="project" value="UniProtKB-SubCell"/>
</dbReference>
<comment type="similarity">
    <text evidence="2">Belongs to the aromatic acid exporter (TC 2.A.85) family.</text>
</comment>
<evidence type="ECO:0000256" key="3">
    <source>
        <dbReference type="ARBA" id="ARBA00022448"/>
    </source>
</evidence>
<evidence type="ECO:0000313" key="10">
    <source>
        <dbReference type="Proteomes" id="UP000436088"/>
    </source>
</evidence>
<accession>A0A6A2Y511</accession>
<evidence type="ECO:0000256" key="6">
    <source>
        <dbReference type="ARBA" id="ARBA00023065"/>
    </source>
</evidence>